<accession>A0AC35GLC5</accession>
<protein>
    <submittedName>
        <fullName evidence="2">Uncharacterized protein</fullName>
    </submittedName>
</protein>
<evidence type="ECO:0000313" key="1">
    <source>
        <dbReference type="Proteomes" id="UP000887580"/>
    </source>
</evidence>
<dbReference type="Proteomes" id="UP000887580">
    <property type="component" value="Unplaced"/>
</dbReference>
<sequence>MKRLFLLFLFLSLFSINAAQFGEIASIVGSVLGGGAGLGSAASGAAAAGSGAAGALGNIGQLYQLAQTALSLTGTGVGILNQASESSWFPAAVEHAVKNNRDFQEKLLAGGAGTPGAAGATSTKIGKEYGKNFEIEEGSEETETKSPSLEKELKELENEENLTKIGKPSIEEVDDFGRPINKAEGGLTGPIPTPAPLLSKPKITVEIPQKVKKLDVKDYEELLGKMWPGEQEKESQFSTDEEENQSSEMVPELQKLIHDLKKSNLSKTEFQEIVKQLESNHEDNIGQPRENTTPITPLKSSELGSEEQEQVPEPPPIKKYGKNIPAFRRILGTRDDTSTVVTSAPSIDRTTKSAKNRSGYIPAFSTTKQPQSVAVKNGFTHRVDSEATTKILIAPRAVPTVVAPRPVAKGVIQQRFYPNQQKPNPYHTAQTHAAVPQPQINVPQPQQQTYMSQPQQTYADYQQQYQEYLRKYYPAYVPFYQNPQQQYQNFYQNPAQAHGQRIYPVRTVAPIVTTTPYSWLQHPYGQGTLITNQQPFQQNVFGKK</sequence>
<proteinExistence type="predicted"/>
<evidence type="ECO:0000313" key="2">
    <source>
        <dbReference type="WBParaSite" id="PS1159_v2.g6263.t1"/>
    </source>
</evidence>
<dbReference type="WBParaSite" id="PS1159_v2.g6263.t1">
    <property type="protein sequence ID" value="PS1159_v2.g6263.t1"/>
    <property type="gene ID" value="PS1159_v2.g6263"/>
</dbReference>
<name>A0AC35GLC5_9BILA</name>
<organism evidence="1 2">
    <name type="scientific">Panagrolaimus sp. PS1159</name>
    <dbReference type="NCBI Taxonomy" id="55785"/>
    <lineage>
        <taxon>Eukaryota</taxon>
        <taxon>Metazoa</taxon>
        <taxon>Ecdysozoa</taxon>
        <taxon>Nematoda</taxon>
        <taxon>Chromadorea</taxon>
        <taxon>Rhabditida</taxon>
        <taxon>Tylenchina</taxon>
        <taxon>Panagrolaimomorpha</taxon>
        <taxon>Panagrolaimoidea</taxon>
        <taxon>Panagrolaimidae</taxon>
        <taxon>Panagrolaimus</taxon>
    </lineage>
</organism>
<reference evidence="2" key="1">
    <citation type="submission" date="2022-11" db="UniProtKB">
        <authorList>
            <consortium name="WormBaseParasite"/>
        </authorList>
    </citation>
    <scope>IDENTIFICATION</scope>
</reference>